<sequence>MHYNRHRYYDPGSWWFVSKDPIEMEGGINVWQYAANPIEWLDPLGLAGNHANRRAGRILQDIDTKGGGHAYSRHGADTTLAQQEHRAVTGVSPDCSCPKRPRPSDSTRFLSNVDQLGAVQRGTALMNADGTDSITFNMGRTIGEGYRKGGSPVLNTPEVAVFRRNGHIITAFPQLPRL</sequence>
<dbReference type="EMBL" id="QTQV01000053">
    <property type="protein sequence ID" value="RQT02660.1"/>
    <property type="molecule type" value="Genomic_DNA"/>
</dbReference>
<gene>
    <name evidence="1" type="ORF">DF051_38995</name>
</gene>
<dbReference type="NCBIfam" id="TIGR03696">
    <property type="entry name" value="Rhs_assc_core"/>
    <property type="match status" value="1"/>
</dbReference>
<organism evidence="1 2">
    <name type="scientific">Burkholderia contaminans</name>
    <dbReference type="NCBI Taxonomy" id="488447"/>
    <lineage>
        <taxon>Bacteria</taxon>
        <taxon>Pseudomonadati</taxon>
        <taxon>Pseudomonadota</taxon>
        <taxon>Betaproteobacteria</taxon>
        <taxon>Burkholderiales</taxon>
        <taxon>Burkholderiaceae</taxon>
        <taxon>Burkholderia</taxon>
        <taxon>Burkholderia cepacia complex</taxon>
    </lineage>
</organism>
<dbReference type="Proteomes" id="UP000277921">
    <property type="component" value="Unassembled WGS sequence"/>
</dbReference>
<accession>A0A3N8NUH7</accession>
<evidence type="ECO:0000313" key="2">
    <source>
        <dbReference type="Proteomes" id="UP000277921"/>
    </source>
</evidence>
<dbReference type="InterPro" id="IPR022385">
    <property type="entry name" value="Rhs_assc_core"/>
</dbReference>
<dbReference type="AlphaFoldDB" id="A0A3N8NUH7"/>
<dbReference type="Gene3D" id="2.180.10.10">
    <property type="entry name" value="RHS repeat-associated core"/>
    <property type="match status" value="1"/>
</dbReference>
<proteinExistence type="predicted"/>
<reference evidence="1 2" key="1">
    <citation type="submission" date="2018-08" db="EMBL/GenBank/DDBJ databases">
        <title>Comparative analysis of Burkholderia isolates from Puerto Rico.</title>
        <authorList>
            <person name="Hall C."/>
            <person name="Sahl J."/>
            <person name="Wagner D."/>
        </authorList>
    </citation>
    <scope>NUCLEOTIDE SEQUENCE [LARGE SCALE GENOMIC DNA]</scope>
    <source>
        <strain evidence="1 2">Bp9025</strain>
    </source>
</reference>
<protein>
    <recommendedName>
        <fullName evidence="3">RHS repeat-associated core domain-containing protein</fullName>
    </recommendedName>
</protein>
<evidence type="ECO:0008006" key="3">
    <source>
        <dbReference type="Google" id="ProtNLM"/>
    </source>
</evidence>
<name>A0A3N8NUH7_9BURK</name>
<evidence type="ECO:0000313" key="1">
    <source>
        <dbReference type="EMBL" id="RQT02660.1"/>
    </source>
</evidence>
<comment type="caution">
    <text evidence="1">The sequence shown here is derived from an EMBL/GenBank/DDBJ whole genome shotgun (WGS) entry which is preliminary data.</text>
</comment>